<organism evidence="1 2">
    <name type="scientific">Candidatus Avipropionibacterium avicola</name>
    <dbReference type="NCBI Taxonomy" id="2840701"/>
    <lineage>
        <taxon>Bacteria</taxon>
        <taxon>Bacillati</taxon>
        <taxon>Actinomycetota</taxon>
        <taxon>Actinomycetes</taxon>
        <taxon>Propionibacteriales</taxon>
        <taxon>Propionibacteriaceae</taxon>
        <taxon>Propionibacteriaceae incertae sedis</taxon>
        <taxon>Candidatus Avipropionibacterium</taxon>
    </lineage>
</organism>
<reference evidence="1" key="2">
    <citation type="journal article" date="2021" name="PeerJ">
        <title>Extensive microbial diversity within the chicken gut microbiome revealed by metagenomics and culture.</title>
        <authorList>
            <person name="Gilroy R."/>
            <person name="Ravi A."/>
            <person name="Getino M."/>
            <person name="Pursley I."/>
            <person name="Horton D.L."/>
            <person name="Alikhan N.F."/>
            <person name="Baker D."/>
            <person name="Gharbi K."/>
            <person name="Hall N."/>
            <person name="Watson M."/>
            <person name="Adriaenssens E.M."/>
            <person name="Foster-Nyarko E."/>
            <person name="Jarju S."/>
            <person name="Secka A."/>
            <person name="Antonio M."/>
            <person name="Oren A."/>
            <person name="Chaudhuri R.R."/>
            <person name="La Ragione R."/>
            <person name="Hildebrand F."/>
            <person name="Pallen M.J."/>
        </authorList>
    </citation>
    <scope>NUCLEOTIDE SEQUENCE</scope>
    <source>
        <strain evidence="1">ChiGjej1B1-24693</strain>
    </source>
</reference>
<dbReference type="AlphaFoldDB" id="A0A9D1GW93"/>
<protein>
    <submittedName>
        <fullName evidence="1">Pentapeptide repeat-containing protein</fullName>
    </submittedName>
</protein>
<dbReference type="SUPFAM" id="SSF141571">
    <property type="entry name" value="Pentapeptide repeat-like"/>
    <property type="match status" value="1"/>
</dbReference>
<accession>A0A9D1GW93</accession>
<dbReference type="PANTHER" id="PTHR14136:SF17">
    <property type="entry name" value="BTB_POZ DOMAIN-CONTAINING PROTEIN KCTD9"/>
    <property type="match status" value="1"/>
</dbReference>
<evidence type="ECO:0000313" key="1">
    <source>
        <dbReference type="EMBL" id="HIT74951.1"/>
    </source>
</evidence>
<sequence length="220" mass="23534">MASFHVRPAPAASTPVEAWHPADDEVFSGLLVDRVRVGAVRAELVEIDDSRLVGTALGGAELTKLALTDSIVESCDLAVMRAPDSSWTRVLVTESRLTGVQLTRAGLQQVEIADSPAADSQWRSASLRQVRFRDCVLTDADFGGASLTQVEFIGCDLSRADFSRVRVRGGTRFTDCTFTAATGLDSLRGAEIEFSDPSDALALVVPLAAALGLTVRQRED</sequence>
<evidence type="ECO:0000313" key="2">
    <source>
        <dbReference type="Proteomes" id="UP000886842"/>
    </source>
</evidence>
<proteinExistence type="predicted"/>
<name>A0A9D1GW93_9ACTN</name>
<dbReference type="Pfam" id="PF13599">
    <property type="entry name" value="Pentapeptide_4"/>
    <property type="match status" value="1"/>
</dbReference>
<dbReference type="PANTHER" id="PTHR14136">
    <property type="entry name" value="BTB_POZ DOMAIN-CONTAINING PROTEIN KCTD9"/>
    <property type="match status" value="1"/>
</dbReference>
<dbReference type="Proteomes" id="UP000886842">
    <property type="component" value="Unassembled WGS sequence"/>
</dbReference>
<comment type="caution">
    <text evidence="1">The sequence shown here is derived from an EMBL/GenBank/DDBJ whole genome shotgun (WGS) entry which is preliminary data.</text>
</comment>
<dbReference type="EMBL" id="DVLP01000155">
    <property type="protein sequence ID" value="HIT74951.1"/>
    <property type="molecule type" value="Genomic_DNA"/>
</dbReference>
<dbReference type="InterPro" id="IPR051082">
    <property type="entry name" value="Pentapeptide-BTB/POZ_domain"/>
</dbReference>
<gene>
    <name evidence="1" type="ORF">IAA98_05140</name>
</gene>
<reference evidence="1" key="1">
    <citation type="submission" date="2020-10" db="EMBL/GenBank/DDBJ databases">
        <authorList>
            <person name="Gilroy R."/>
        </authorList>
    </citation>
    <scope>NUCLEOTIDE SEQUENCE</scope>
    <source>
        <strain evidence="1">ChiGjej1B1-24693</strain>
    </source>
</reference>
<dbReference type="InterPro" id="IPR001646">
    <property type="entry name" value="5peptide_repeat"/>
</dbReference>
<dbReference type="Gene3D" id="2.160.20.80">
    <property type="entry name" value="E3 ubiquitin-protein ligase SopA"/>
    <property type="match status" value="1"/>
</dbReference>